<evidence type="ECO:0000256" key="3">
    <source>
        <dbReference type="ARBA" id="ARBA00022692"/>
    </source>
</evidence>
<feature type="transmembrane region" description="Helical" evidence="7">
    <location>
        <begin position="985"/>
        <end position="1005"/>
    </location>
</feature>
<dbReference type="SUPFAM" id="SSF103473">
    <property type="entry name" value="MFS general substrate transporter"/>
    <property type="match status" value="2"/>
</dbReference>
<feature type="transmembrane region" description="Helical" evidence="7">
    <location>
        <begin position="441"/>
        <end position="465"/>
    </location>
</feature>
<dbReference type="FunFam" id="1.20.1250.20:FF:000013">
    <property type="entry name" value="MFS general substrate transporter"/>
    <property type="match status" value="1"/>
</dbReference>
<keyword evidence="3 7" id="KW-0812">Transmembrane</keyword>
<proteinExistence type="predicted"/>
<accession>A0A1Q3EJT3</accession>
<feature type="transmembrane region" description="Helical" evidence="7">
    <location>
        <begin position="374"/>
        <end position="396"/>
    </location>
</feature>
<feature type="transmembrane region" description="Helical" evidence="7">
    <location>
        <begin position="152"/>
        <end position="173"/>
    </location>
</feature>
<reference evidence="9 10" key="2">
    <citation type="submission" date="2017-02" db="EMBL/GenBank/DDBJ databases">
        <title>A genome survey and senescence transcriptome analysis in Lentinula edodes.</title>
        <authorList>
            <person name="Sakamoto Y."/>
            <person name="Nakade K."/>
            <person name="Sato S."/>
            <person name="Yoshida Y."/>
            <person name="Miyazaki K."/>
            <person name="Natsume S."/>
            <person name="Konno N."/>
        </authorList>
    </citation>
    <scope>NUCLEOTIDE SEQUENCE [LARGE SCALE GENOMIC DNA]</scope>
    <source>
        <strain evidence="9 10">NBRC 111202</strain>
    </source>
</reference>
<feature type="transmembrane region" description="Helical" evidence="7">
    <location>
        <begin position="822"/>
        <end position="840"/>
    </location>
</feature>
<dbReference type="Proteomes" id="UP000188533">
    <property type="component" value="Unassembled WGS sequence"/>
</dbReference>
<feature type="transmembrane region" description="Helical" evidence="7">
    <location>
        <begin position="185"/>
        <end position="204"/>
    </location>
</feature>
<protein>
    <submittedName>
        <fullName evidence="9">Mfs transporter</fullName>
    </submittedName>
</protein>
<evidence type="ECO:0000256" key="2">
    <source>
        <dbReference type="ARBA" id="ARBA00022448"/>
    </source>
</evidence>
<feature type="compositionally biased region" description="Polar residues" evidence="6">
    <location>
        <begin position="1"/>
        <end position="18"/>
    </location>
</feature>
<keyword evidence="4 7" id="KW-1133">Transmembrane helix</keyword>
<dbReference type="PANTHER" id="PTHR43791:SF85">
    <property type="entry name" value="TRANSPORTER, PUTATIVE (AFU_ORTHOLOGUE AFUA_6G00710)-RELATED"/>
    <property type="match status" value="1"/>
</dbReference>
<evidence type="ECO:0000256" key="1">
    <source>
        <dbReference type="ARBA" id="ARBA00004141"/>
    </source>
</evidence>
<dbReference type="PROSITE" id="PS50850">
    <property type="entry name" value="MFS"/>
    <property type="match status" value="2"/>
</dbReference>
<dbReference type="Pfam" id="PF07690">
    <property type="entry name" value="MFS_1"/>
    <property type="match status" value="2"/>
</dbReference>
<comment type="subcellular location">
    <subcellularLocation>
        <location evidence="1">Membrane</location>
        <topology evidence="1">Multi-pass membrane protein</topology>
    </subcellularLocation>
</comment>
<dbReference type="AlphaFoldDB" id="A0A1Q3EJT3"/>
<comment type="caution">
    <text evidence="9">The sequence shown here is derived from an EMBL/GenBank/DDBJ whole genome shotgun (WGS) entry which is preliminary data.</text>
</comment>
<feature type="transmembrane region" description="Helical" evidence="7">
    <location>
        <begin position="285"/>
        <end position="305"/>
    </location>
</feature>
<dbReference type="GO" id="GO:0022857">
    <property type="term" value="F:transmembrane transporter activity"/>
    <property type="evidence" value="ECO:0007669"/>
    <property type="project" value="InterPro"/>
</dbReference>
<dbReference type="Gene3D" id="1.20.1250.20">
    <property type="entry name" value="MFS general substrate transporter like domains"/>
    <property type="match status" value="4"/>
</dbReference>
<dbReference type="PANTHER" id="PTHR43791">
    <property type="entry name" value="PERMEASE-RELATED"/>
    <property type="match status" value="1"/>
</dbReference>
<keyword evidence="10" id="KW-1185">Reference proteome</keyword>
<evidence type="ECO:0000313" key="9">
    <source>
        <dbReference type="EMBL" id="GAW07436.1"/>
    </source>
</evidence>
<evidence type="ECO:0000256" key="4">
    <source>
        <dbReference type="ARBA" id="ARBA00022989"/>
    </source>
</evidence>
<evidence type="ECO:0000259" key="8">
    <source>
        <dbReference type="PROSITE" id="PS50850"/>
    </source>
</evidence>
<feature type="transmembrane region" description="Helical" evidence="7">
    <location>
        <begin position="852"/>
        <end position="873"/>
    </location>
</feature>
<dbReference type="InterPro" id="IPR011701">
    <property type="entry name" value="MFS"/>
</dbReference>
<feature type="transmembrane region" description="Helical" evidence="7">
    <location>
        <begin position="1025"/>
        <end position="1042"/>
    </location>
</feature>
<feature type="transmembrane region" description="Helical" evidence="7">
    <location>
        <begin position="752"/>
        <end position="769"/>
    </location>
</feature>
<evidence type="ECO:0000313" key="10">
    <source>
        <dbReference type="Proteomes" id="UP000188533"/>
    </source>
</evidence>
<feature type="compositionally biased region" description="Basic and acidic residues" evidence="6">
    <location>
        <begin position="19"/>
        <end position="28"/>
    </location>
</feature>
<dbReference type="GO" id="GO:0016020">
    <property type="term" value="C:membrane"/>
    <property type="evidence" value="ECO:0007669"/>
    <property type="project" value="UniProtKB-SubCell"/>
</dbReference>
<reference evidence="9 10" key="1">
    <citation type="submission" date="2016-08" db="EMBL/GenBank/DDBJ databases">
        <authorList>
            <consortium name="Lentinula edodes genome sequencing consortium"/>
            <person name="Sakamoto Y."/>
            <person name="Nakade K."/>
            <person name="Sato S."/>
            <person name="Yoshida Y."/>
            <person name="Miyazaki K."/>
            <person name="Natsume S."/>
            <person name="Konno N."/>
        </authorList>
    </citation>
    <scope>NUCLEOTIDE SEQUENCE [LARGE SCALE GENOMIC DNA]</scope>
    <source>
        <strain evidence="9 10">NBRC 111202</strain>
    </source>
</reference>
<feature type="transmembrane region" description="Helical" evidence="7">
    <location>
        <begin position="349"/>
        <end position="368"/>
    </location>
</feature>
<feature type="transmembrane region" description="Helical" evidence="7">
    <location>
        <begin position="52"/>
        <end position="69"/>
    </location>
</feature>
<dbReference type="FunFam" id="1.20.1250.20:FF:000034">
    <property type="entry name" value="MFS general substrate transporter"/>
    <property type="match status" value="2"/>
</dbReference>
<feature type="transmembrane region" description="Helical" evidence="7">
    <location>
        <begin position="93"/>
        <end position="115"/>
    </location>
</feature>
<name>A0A1Q3EJT3_LENED</name>
<evidence type="ECO:0000256" key="5">
    <source>
        <dbReference type="ARBA" id="ARBA00023136"/>
    </source>
</evidence>
<feature type="transmembrane region" description="Helical" evidence="7">
    <location>
        <begin position="216"/>
        <end position="237"/>
    </location>
</feature>
<feature type="transmembrane region" description="Helical" evidence="7">
    <location>
        <begin position="325"/>
        <end position="342"/>
    </location>
</feature>
<feature type="transmembrane region" description="Helical" evidence="7">
    <location>
        <begin position="408"/>
        <end position="429"/>
    </location>
</feature>
<dbReference type="EMBL" id="BDGU01000444">
    <property type="protein sequence ID" value="GAW07436.1"/>
    <property type="molecule type" value="Genomic_DNA"/>
</dbReference>
<feature type="transmembrane region" description="Helical" evidence="7">
    <location>
        <begin position="122"/>
        <end position="140"/>
    </location>
</feature>
<feature type="domain" description="Major facilitator superfamily (MFS) profile" evidence="8">
    <location>
        <begin position="56"/>
        <end position="467"/>
    </location>
</feature>
<evidence type="ECO:0000256" key="6">
    <source>
        <dbReference type="SAM" id="MobiDB-lite"/>
    </source>
</evidence>
<dbReference type="InterPro" id="IPR020846">
    <property type="entry name" value="MFS_dom"/>
</dbReference>
<dbReference type="STRING" id="5353.A0A1Q3EJT3"/>
<feature type="transmembrane region" description="Helical" evidence="7">
    <location>
        <begin position="916"/>
        <end position="937"/>
    </location>
</feature>
<feature type="region of interest" description="Disordered" evidence="6">
    <location>
        <begin position="1"/>
        <end position="28"/>
    </location>
</feature>
<feature type="transmembrane region" description="Helical" evidence="7">
    <location>
        <begin position="1049"/>
        <end position="1068"/>
    </location>
</feature>
<keyword evidence="5 7" id="KW-0472">Membrane</keyword>
<dbReference type="InterPro" id="IPR036259">
    <property type="entry name" value="MFS_trans_sf"/>
</dbReference>
<organism evidence="9 10">
    <name type="scientific">Lentinula edodes</name>
    <name type="common">Shiitake mushroom</name>
    <name type="synonym">Lentinus edodes</name>
    <dbReference type="NCBI Taxonomy" id="5353"/>
    <lineage>
        <taxon>Eukaryota</taxon>
        <taxon>Fungi</taxon>
        <taxon>Dikarya</taxon>
        <taxon>Basidiomycota</taxon>
        <taxon>Agaricomycotina</taxon>
        <taxon>Agaricomycetes</taxon>
        <taxon>Agaricomycetidae</taxon>
        <taxon>Agaricales</taxon>
        <taxon>Marasmiineae</taxon>
        <taxon>Omphalotaceae</taxon>
        <taxon>Lentinula</taxon>
    </lineage>
</organism>
<feature type="transmembrane region" description="Helical" evidence="7">
    <location>
        <begin position="885"/>
        <end position="904"/>
    </location>
</feature>
<feature type="transmembrane region" description="Helical" evidence="7">
    <location>
        <begin position="793"/>
        <end position="815"/>
    </location>
</feature>
<gene>
    <name evidence="9" type="ORF">LENED_009425</name>
</gene>
<evidence type="ECO:0000256" key="7">
    <source>
        <dbReference type="SAM" id="Phobius"/>
    </source>
</evidence>
<sequence>MASAISQNSLPEKSVQSDSHSKLEKRTSSESSLEGFDVVENPAMEARVWRKLDLRVLPVVAMFYFLSFLDRTNVANARVAGLQTDLKMTNKEYSIALTVTYVPYIVAELPSNLLLKAVGPNLMLPTMLTLWGIVTTLQGVVKTYSGLLACRFFLGLLEGGVFPGLVLYLSYFYPRYKMNLRVTAFFASASLSGAFSGILAYGIIHMDGVGNRPGWSWIFILEGLFTFLFGLSSYFTLPRSVDKTWFFTQEEKDYVNAKLLSDNAQKDEDGFSWKEVLEALKLPQLWFCNIAFFCSGTILYGLAYFSPSIIQSLGYTAANAQLMSVPPFAVACVVSVIASFISDRYRCRGIVSIVSVIFCAIGFAMFLGSKSTHVQYGSLFFSITGAYTVAPTGSAWNANNASPQTRRATVIAFGFVMTNSGGILATWLLGSLSPAPRYTKATITLLVLSIVAMVFCTANLCYLWSQNKKKAEKRMMMTILSKEKHNISWKLFSDSAAASPRSRGMIHRAKILAGLHVHEKEEIKSDEAPDFPLGYVFSFDSDLHNLLLLSNSITGYLKIMRVLSLIWILNLVCPADHVLHQALLSRLHLSSGFCLQISRIITHANVLLRYPFAVEVSACLYEQNTLQSICRNLHLTPVKPGENSCLVMNIDDSLPMVASDVSHWPIVMNSMRDCDFQHSECVIMCLMMMKVPCRMSARPQGLEINDKIRSPKVPVKSHYQVTSEAENDIVGKGPIIQEDPAMTEGGAVWRKLDYHILPLMAMYFFLSFLDRTNVGNARVAGLQKDLGMSNKQYSIALTVTYVPYIVFQLPSNLILKAVGPNLLLPTMLTLWGVVTVLQGVVKSYSGFLACRFFLGLLEGGLFPGLVLYLSYFYPRYMMNTRVTAFFSSASLSGAFSGILAYGIIHMDGVGNRPGWSWIFILEGLFTFLFGVFSFFLFPRSIDDSRFLSPAEKEYIKEKLLEDCDHKEEEGFSWSEVVEALRLPQLWFMCIAFFLSATTLFGLAYFSPSIIQGLGYTAADTQLMSVPPYAVACVVALIASFVSDRYRCRGIVCVVSVLLCAIGFAIFLGSESNQIQYGSLFFSVTGACMAAPTQATWNANNASPQTRRATVIAVGFVFSNDTPKRQ</sequence>
<feature type="domain" description="Major facilitator superfamily (MFS) profile" evidence="8">
    <location>
        <begin position="756"/>
        <end position="1125"/>
    </location>
</feature>
<keyword evidence="2" id="KW-0813">Transport</keyword>